<protein>
    <submittedName>
        <fullName evidence="1">11660_t:CDS:1</fullName>
    </submittedName>
</protein>
<dbReference type="EMBL" id="CAJVPU010010007">
    <property type="protein sequence ID" value="CAG8601128.1"/>
    <property type="molecule type" value="Genomic_DNA"/>
</dbReference>
<evidence type="ECO:0000313" key="2">
    <source>
        <dbReference type="Proteomes" id="UP000789702"/>
    </source>
</evidence>
<comment type="caution">
    <text evidence="1">The sequence shown here is derived from an EMBL/GenBank/DDBJ whole genome shotgun (WGS) entry which is preliminary data.</text>
</comment>
<keyword evidence="2" id="KW-1185">Reference proteome</keyword>
<proteinExistence type="predicted"/>
<gene>
    <name evidence="1" type="ORF">DHETER_LOCUS7255</name>
</gene>
<evidence type="ECO:0000313" key="1">
    <source>
        <dbReference type="EMBL" id="CAG8601128.1"/>
    </source>
</evidence>
<sequence length="473" mass="54481">MSKNNYEYKQSKITLFISIAQTSKKSNLLYDENNLFSEDFDFNNFENSTDEGSNNEQDTSELKKPEYNHSEQNIVPGSTNLLSLPEPIAATQSIRSEYGSYTNNQAGKQFIKAIACIIKLQSASSNVIFKDLNQFILAKYLPLESLYHFGSDGASVNLGHVNGIATQLKTRLLFLTEHHCINYRLALASKDAAEQTPYFEVYDKTVRQLYNESNLDILQVIKTRWLSLSNVVNNLYQIINSVISALLEDVSKADILSQLRRLSLVFQADYASVSEVTIQVDAIIESITIDFIDLPLFVREFTINTVKNIKLRFPDRVLINSFKIFDPKQLPTDRYLISIYGNSEIIKIGNFYGTSKKTTDNLAQEWRIIRSLLFNYRNLHITKAWHSILQENQDFALIYPNIYFIISIVLCLPLSNAYVERVFSKQNLIKTKLRNRMLSDTLNDILMISLNGPAYNEFNYEHAYQFWRSSLFH</sequence>
<dbReference type="Proteomes" id="UP000789702">
    <property type="component" value="Unassembled WGS sequence"/>
</dbReference>
<name>A0ACA9MPZ4_9GLOM</name>
<accession>A0ACA9MPZ4</accession>
<organism evidence="1 2">
    <name type="scientific">Dentiscutata heterogama</name>
    <dbReference type="NCBI Taxonomy" id="1316150"/>
    <lineage>
        <taxon>Eukaryota</taxon>
        <taxon>Fungi</taxon>
        <taxon>Fungi incertae sedis</taxon>
        <taxon>Mucoromycota</taxon>
        <taxon>Glomeromycotina</taxon>
        <taxon>Glomeromycetes</taxon>
        <taxon>Diversisporales</taxon>
        <taxon>Gigasporaceae</taxon>
        <taxon>Dentiscutata</taxon>
    </lineage>
</organism>
<reference evidence="1" key="1">
    <citation type="submission" date="2021-06" db="EMBL/GenBank/DDBJ databases">
        <authorList>
            <person name="Kallberg Y."/>
            <person name="Tangrot J."/>
            <person name="Rosling A."/>
        </authorList>
    </citation>
    <scope>NUCLEOTIDE SEQUENCE</scope>
    <source>
        <strain evidence="1">IL203A</strain>
    </source>
</reference>